<organism evidence="2 3">
    <name type="scientific">Rhipicephalus microplus</name>
    <name type="common">Cattle tick</name>
    <name type="synonym">Boophilus microplus</name>
    <dbReference type="NCBI Taxonomy" id="6941"/>
    <lineage>
        <taxon>Eukaryota</taxon>
        <taxon>Metazoa</taxon>
        <taxon>Ecdysozoa</taxon>
        <taxon>Arthropoda</taxon>
        <taxon>Chelicerata</taxon>
        <taxon>Arachnida</taxon>
        <taxon>Acari</taxon>
        <taxon>Parasitiformes</taxon>
        <taxon>Ixodida</taxon>
        <taxon>Ixodoidea</taxon>
        <taxon>Ixodidae</taxon>
        <taxon>Rhipicephalinae</taxon>
        <taxon>Rhipicephalus</taxon>
        <taxon>Boophilus</taxon>
    </lineage>
</organism>
<protein>
    <submittedName>
        <fullName evidence="2">Uncharacterized protein</fullName>
    </submittedName>
</protein>
<dbReference type="AlphaFoldDB" id="A0A9J6EPW4"/>
<evidence type="ECO:0000256" key="1">
    <source>
        <dbReference type="SAM" id="Phobius"/>
    </source>
</evidence>
<dbReference type="EMBL" id="JABSTU010000002">
    <property type="protein sequence ID" value="KAH8036458.1"/>
    <property type="molecule type" value="Genomic_DNA"/>
</dbReference>
<name>A0A9J6EPW4_RHIMP</name>
<dbReference type="Proteomes" id="UP000821866">
    <property type="component" value="Chromosome 10"/>
</dbReference>
<keyword evidence="1" id="KW-0812">Transmembrane</keyword>
<reference evidence="2" key="2">
    <citation type="submission" date="2021-09" db="EMBL/GenBank/DDBJ databases">
        <authorList>
            <person name="Jia N."/>
            <person name="Wang J."/>
            <person name="Shi W."/>
            <person name="Du L."/>
            <person name="Sun Y."/>
            <person name="Zhan W."/>
            <person name="Jiang J."/>
            <person name="Wang Q."/>
            <person name="Zhang B."/>
            <person name="Ji P."/>
            <person name="Sakyi L.B."/>
            <person name="Cui X."/>
            <person name="Yuan T."/>
            <person name="Jiang B."/>
            <person name="Yang W."/>
            <person name="Lam T.T.-Y."/>
            <person name="Chang Q."/>
            <person name="Ding S."/>
            <person name="Wang X."/>
            <person name="Zhu J."/>
            <person name="Ruan X."/>
            <person name="Zhao L."/>
            <person name="Wei J."/>
            <person name="Que T."/>
            <person name="Du C."/>
            <person name="Cheng J."/>
            <person name="Dai P."/>
            <person name="Han X."/>
            <person name="Huang E."/>
            <person name="Gao Y."/>
            <person name="Liu J."/>
            <person name="Shao H."/>
            <person name="Ye R."/>
            <person name="Li L."/>
            <person name="Wei W."/>
            <person name="Wang X."/>
            <person name="Wang C."/>
            <person name="Huo Q."/>
            <person name="Li W."/>
            <person name="Guo W."/>
            <person name="Chen H."/>
            <person name="Chen S."/>
            <person name="Zhou L."/>
            <person name="Zhou L."/>
            <person name="Ni X."/>
            <person name="Tian J."/>
            <person name="Zhou Y."/>
            <person name="Sheng Y."/>
            <person name="Liu T."/>
            <person name="Pan Y."/>
            <person name="Xia L."/>
            <person name="Li J."/>
            <person name="Zhao F."/>
            <person name="Cao W."/>
        </authorList>
    </citation>
    <scope>NUCLEOTIDE SEQUENCE</scope>
    <source>
        <strain evidence="2">Rmic-2018</strain>
        <tissue evidence="2">Larvae</tissue>
    </source>
</reference>
<proteinExistence type="predicted"/>
<feature type="transmembrane region" description="Helical" evidence="1">
    <location>
        <begin position="31"/>
        <end position="55"/>
    </location>
</feature>
<keyword evidence="1" id="KW-1133">Transmembrane helix</keyword>
<evidence type="ECO:0000313" key="3">
    <source>
        <dbReference type="Proteomes" id="UP000821866"/>
    </source>
</evidence>
<gene>
    <name evidence="2" type="ORF">HPB51_000591</name>
</gene>
<sequence length="153" mass="16111">MAGSECNVMLPSLFLLKWARCALRRYTSKTGLGAVTAFIDVITVVLRIIGLGSLLTGMQSALTPLCALGGSTAIPGCTTLLTGNQTCSAPISISLSDTFNVSKCLNQTLILCQNGSQATDQLLLNTINTITVTVLSSIPPRAYLFRTTLSVIL</sequence>
<reference evidence="2" key="1">
    <citation type="journal article" date="2020" name="Cell">
        <title>Large-Scale Comparative Analyses of Tick Genomes Elucidate Their Genetic Diversity and Vector Capacities.</title>
        <authorList>
            <consortium name="Tick Genome and Microbiome Consortium (TIGMIC)"/>
            <person name="Jia N."/>
            <person name="Wang J."/>
            <person name="Shi W."/>
            <person name="Du L."/>
            <person name="Sun Y."/>
            <person name="Zhan W."/>
            <person name="Jiang J.F."/>
            <person name="Wang Q."/>
            <person name="Zhang B."/>
            <person name="Ji P."/>
            <person name="Bell-Sakyi L."/>
            <person name="Cui X.M."/>
            <person name="Yuan T.T."/>
            <person name="Jiang B.G."/>
            <person name="Yang W.F."/>
            <person name="Lam T.T."/>
            <person name="Chang Q.C."/>
            <person name="Ding S.J."/>
            <person name="Wang X.J."/>
            <person name="Zhu J.G."/>
            <person name="Ruan X.D."/>
            <person name="Zhao L."/>
            <person name="Wei J.T."/>
            <person name="Ye R.Z."/>
            <person name="Que T.C."/>
            <person name="Du C.H."/>
            <person name="Zhou Y.H."/>
            <person name="Cheng J.X."/>
            <person name="Dai P.F."/>
            <person name="Guo W.B."/>
            <person name="Han X.H."/>
            <person name="Huang E.J."/>
            <person name="Li L.F."/>
            <person name="Wei W."/>
            <person name="Gao Y.C."/>
            <person name="Liu J.Z."/>
            <person name="Shao H.Z."/>
            <person name="Wang X."/>
            <person name="Wang C.C."/>
            <person name="Yang T.C."/>
            <person name="Huo Q.B."/>
            <person name="Li W."/>
            <person name="Chen H.Y."/>
            <person name="Chen S.E."/>
            <person name="Zhou L.G."/>
            <person name="Ni X.B."/>
            <person name="Tian J.H."/>
            <person name="Sheng Y."/>
            <person name="Liu T."/>
            <person name="Pan Y.S."/>
            <person name="Xia L.Y."/>
            <person name="Li J."/>
            <person name="Zhao F."/>
            <person name="Cao W.C."/>
        </authorList>
    </citation>
    <scope>NUCLEOTIDE SEQUENCE</scope>
    <source>
        <strain evidence="2">Rmic-2018</strain>
    </source>
</reference>
<keyword evidence="3" id="KW-1185">Reference proteome</keyword>
<accession>A0A9J6EPW4</accession>
<comment type="caution">
    <text evidence="2">The sequence shown here is derived from an EMBL/GenBank/DDBJ whole genome shotgun (WGS) entry which is preliminary data.</text>
</comment>
<evidence type="ECO:0000313" key="2">
    <source>
        <dbReference type="EMBL" id="KAH8036458.1"/>
    </source>
</evidence>
<keyword evidence="1" id="KW-0472">Membrane</keyword>